<feature type="domain" description="Doublecortin" evidence="7">
    <location>
        <begin position="167"/>
        <end position="246"/>
    </location>
</feature>
<dbReference type="InterPro" id="IPR003533">
    <property type="entry name" value="Doublecortin_dom"/>
</dbReference>
<keyword evidence="3" id="KW-0963">Cytoplasm</keyword>
<accession>Q4RH56</accession>
<evidence type="ECO:0000256" key="4">
    <source>
        <dbReference type="ARBA" id="ARBA00022737"/>
    </source>
</evidence>
<evidence type="ECO:0000313" key="8">
    <source>
        <dbReference type="EMBL" id="CAG12276.1"/>
    </source>
</evidence>
<dbReference type="GO" id="GO:0060041">
    <property type="term" value="P:retina development in camera-type eye"/>
    <property type="evidence" value="ECO:0007669"/>
    <property type="project" value="TreeGrafter"/>
</dbReference>
<dbReference type="GO" id="GO:0042461">
    <property type="term" value="P:photoreceptor cell development"/>
    <property type="evidence" value="ECO:0007669"/>
    <property type="project" value="TreeGrafter"/>
</dbReference>
<dbReference type="SUPFAM" id="SSF89837">
    <property type="entry name" value="Doublecortin (DC)"/>
    <property type="match status" value="2"/>
</dbReference>
<feature type="region of interest" description="Disordered" evidence="6">
    <location>
        <begin position="487"/>
        <end position="509"/>
    </location>
</feature>
<reference evidence="8" key="2">
    <citation type="submission" date="2004-02" db="EMBL/GenBank/DDBJ databases">
        <authorList>
            <consortium name="Genoscope"/>
            <consortium name="Whitehead Institute Centre for Genome Research"/>
        </authorList>
    </citation>
    <scope>NUCLEOTIDE SEQUENCE</scope>
</reference>
<dbReference type="GO" id="GO:0005930">
    <property type="term" value="C:axoneme"/>
    <property type="evidence" value="ECO:0007669"/>
    <property type="project" value="TreeGrafter"/>
</dbReference>
<feature type="compositionally biased region" description="Polar residues" evidence="6">
    <location>
        <begin position="1096"/>
        <end position="1110"/>
    </location>
</feature>
<organism evidence="8">
    <name type="scientific">Tetraodon nigroviridis</name>
    <name type="common">Spotted green pufferfish</name>
    <name type="synonym">Chelonodon nigroviridis</name>
    <dbReference type="NCBI Taxonomy" id="99883"/>
    <lineage>
        <taxon>Eukaryota</taxon>
        <taxon>Metazoa</taxon>
        <taxon>Chordata</taxon>
        <taxon>Craniata</taxon>
        <taxon>Vertebrata</taxon>
        <taxon>Euteleostomi</taxon>
        <taxon>Actinopterygii</taxon>
        <taxon>Neopterygii</taxon>
        <taxon>Teleostei</taxon>
        <taxon>Neoteleostei</taxon>
        <taxon>Acanthomorphata</taxon>
        <taxon>Eupercaria</taxon>
        <taxon>Tetraodontiformes</taxon>
        <taxon>Tetradontoidea</taxon>
        <taxon>Tetraodontidae</taxon>
        <taxon>Tetraodon</taxon>
    </lineage>
</organism>
<dbReference type="PANTHER" id="PTHR23005:SF4">
    <property type="entry name" value="OXYGEN-REGULATED PROTEIN 1"/>
    <property type="match status" value="1"/>
</dbReference>
<dbReference type="Gene3D" id="3.10.20.230">
    <property type="entry name" value="Doublecortin domain"/>
    <property type="match status" value="2"/>
</dbReference>
<sequence>MSNTPPQEPPGPELSFGSGQTLHSRPNQPVSDPSASKRVCFYKSGDYKFSGHRIVINGRTFKTYDALLDALSKKVPLPFGVRTITTPRGTHLVRTLDDLHDGGSYVCSDQKRVKPLNLEEVKRRQVPWNTTRPLTAGRRQRLQIGKRSEAANRPAKVTEKVAVRTPKKLVVISNRDPTFKRTIVLHRRSAPTFDALLDYLSQILQFPVLKLYSTDGRRIDGLAALILCSGVVVAAGNEPFKLGNYGFHKIGQITQAMLTDIGLGLQPKTRSRNFSLSSERFIVEQVNKSRNGSRSSQLCHEGAPVEALAEHPGKFLQPRGSDVAFNEQRSLIVPHEDDIEKSFRVNEDGSMTVEMKVHLTIKEAEVLHWTTTLSRSSLSKKTVYATGSANSSPDSNNAVAKHSFICEEETKEENCPVEPGRAVAFKKQTCEGYNSATKKVKSLSRRIPTPGPRQYVENWLEKVSPDREPYSEETFADDSEARAKVEFQIGGDSEENDKTEDDSRELCQSPGEEHVAGLCAGRRETRPQTHKPTQAILSASSASKEKIKPIMQQICSAVQFIKRASDTNTPPRPDSANSADKFSMQVASVFGSSCKLFLSFLSMMILQDYITGSQSRSASEATLMMESLQRVSTAEDEEEQRVSLEDLRNRASFQLKKSWKDFMDLSDRTETETELMLNVKAVDVFKDQCLIIDELMWEMNISQDLREVISSALRLASSFCPVEENATLETGRNQLDQAKESEMGDELGRREGTGEKMIRKENEEKIEEELKEEMAVKVRDELGSVEAGEMEVSEKEFKDEEAGEDEANKSLDELKDIEETEEEREAHTENVGESQKAEERLKEGTEGGDENDEMQSKGKDINSGGEETVAFTGKDVACNPNEQQVEDEVIREKTEETNGKNKNEEDKVAVEAGGEFAGNTKSVSTCEEEDEQSDRSMDQEGWYDDSNEEGNVPNKAAGDLDSEDKTTVDSNLEQENVPESPFKYSFEDQCEDDKGNGTDTVTEDGEEHCGERSDYLPHPLEISQELLDFVNSALQSSSLIFTYDPQGNVRLEPDNSQRVKNRQALIAKSRRDSQYGGKILPSPSTSELSDYRPETSESWGSKTQESTDIATESGEDASDESLVSKHKTKILSQEPNAEPANTGSSANVFHDSQEQSRGSFSSFSSETEPLKRVISKPATEVTPVSSLSLVGDSPDGVLIDQGRWLLKENHLIRKSPPLSSGMYGNADSTSTDSIEDTVTHAQTQLNPLTYISSSEIEELTKPKTPKCTYYNMSHGSDSDPFLDDCSLKSEKSATSIGKRRGVRVSPAIDTSKTWVSKNGSLSSFASVEFKMPDGKIHPEEESSAVAQTRRTSSDARRILQAQDSQDTRHMSCSQYCPIL</sequence>
<name>Q4RH56_TETNG</name>
<dbReference type="InterPro" id="IPR036572">
    <property type="entry name" value="Doublecortin_dom_sf"/>
</dbReference>
<comment type="subcellular location">
    <subcellularLocation>
        <location evidence="1">Cell projection</location>
    </subcellularLocation>
    <subcellularLocation>
        <location evidence="2">Cytoplasm</location>
    </subcellularLocation>
</comment>
<dbReference type="HOGENOM" id="CLU_085096_0_0_1"/>
<evidence type="ECO:0000256" key="5">
    <source>
        <dbReference type="ARBA" id="ARBA00023273"/>
    </source>
</evidence>
<evidence type="ECO:0000256" key="3">
    <source>
        <dbReference type="ARBA" id="ARBA00022490"/>
    </source>
</evidence>
<feature type="region of interest" description="Disordered" evidence="6">
    <location>
        <begin position="1334"/>
        <end position="1370"/>
    </location>
</feature>
<evidence type="ECO:0000256" key="1">
    <source>
        <dbReference type="ARBA" id="ARBA00004316"/>
    </source>
</evidence>
<dbReference type="Pfam" id="PF03607">
    <property type="entry name" value="DCX"/>
    <property type="match status" value="2"/>
</dbReference>
<evidence type="ECO:0000259" key="7">
    <source>
        <dbReference type="PROSITE" id="PS50309"/>
    </source>
</evidence>
<keyword evidence="4" id="KW-0677">Repeat</keyword>
<feature type="compositionally biased region" description="Basic and acidic residues" evidence="6">
    <location>
        <begin position="824"/>
        <end position="845"/>
    </location>
</feature>
<evidence type="ECO:0000256" key="2">
    <source>
        <dbReference type="ARBA" id="ARBA00004496"/>
    </source>
</evidence>
<evidence type="ECO:0000256" key="6">
    <source>
        <dbReference type="SAM" id="MobiDB-lite"/>
    </source>
</evidence>
<dbReference type="EMBL" id="CAAE01015069">
    <property type="protein sequence ID" value="CAG12276.1"/>
    <property type="molecule type" value="Genomic_DNA"/>
</dbReference>
<feature type="compositionally biased region" description="Basic and acidic residues" evidence="6">
    <location>
        <begin position="888"/>
        <end position="909"/>
    </location>
</feature>
<dbReference type="PROSITE" id="PS50309">
    <property type="entry name" value="DC"/>
    <property type="match status" value="2"/>
</dbReference>
<gene>
    <name evidence="8" type="ORF">GSTENG00034504001</name>
</gene>
<proteinExistence type="predicted"/>
<dbReference type="SMART" id="SM00537">
    <property type="entry name" value="DCX"/>
    <property type="match status" value="2"/>
</dbReference>
<feature type="domain" description="Doublecortin" evidence="7">
    <location>
        <begin position="37"/>
        <end position="119"/>
    </location>
</feature>
<keyword evidence="5" id="KW-0966">Cell projection</keyword>
<feature type="compositionally biased region" description="Low complexity" evidence="6">
    <location>
        <begin position="1155"/>
        <end position="1166"/>
    </location>
</feature>
<feature type="compositionally biased region" description="Polar residues" evidence="6">
    <location>
        <begin position="1130"/>
        <end position="1147"/>
    </location>
</feature>
<dbReference type="GO" id="GO:0035556">
    <property type="term" value="P:intracellular signal transduction"/>
    <property type="evidence" value="ECO:0007669"/>
    <property type="project" value="InterPro"/>
</dbReference>
<dbReference type="FunFam" id="3.10.20.230:FF:000006">
    <property type="entry name" value="Oxygen-regulated protein 1"/>
    <property type="match status" value="1"/>
</dbReference>
<feature type="compositionally biased region" description="Acidic residues" evidence="6">
    <location>
        <begin position="492"/>
        <end position="503"/>
    </location>
</feature>
<feature type="compositionally biased region" description="Polar residues" evidence="6">
    <location>
        <begin position="17"/>
        <end position="34"/>
    </location>
</feature>
<dbReference type="GO" id="GO:0043005">
    <property type="term" value="C:neuron projection"/>
    <property type="evidence" value="ECO:0007669"/>
    <property type="project" value="UniProtKB-ARBA"/>
</dbReference>
<reference evidence="8" key="1">
    <citation type="journal article" date="2004" name="Nature">
        <title>Genome duplication in the teleost fish Tetraodon nigroviridis reveals the early vertebrate proto-karyotype.</title>
        <authorList>
            <person name="Jaillon O."/>
            <person name="Aury J.-M."/>
            <person name="Brunet F."/>
            <person name="Petit J.-L."/>
            <person name="Stange-Thomann N."/>
            <person name="Mauceli E."/>
            <person name="Bouneau L."/>
            <person name="Fischer C."/>
            <person name="Ozouf-Costaz C."/>
            <person name="Bernot A."/>
            <person name="Nicaud S."/>
            <person name="Jaffe D."/>
            <person name="Fisher S."/>
            <person name="Lutfalla G."/>
            <person name="Dossat C."/>
            <person name="Segurens B."/>
            <person name="Dasilva C."/>
            <person name="Salanoubat M."/>
            <person name="Levy M."/>
            <person name="Boudet N."/>
            <person name="Castellano S."/>
            <person name="Anthouard V."/>
            <person name="Jubin C."/>
            <person name="Castelli V."/>
            <person name="Katinka M."/>
            <person name="Vacherie B."/>
            <person name="Biemont C."/>
            <person name="Skalli Z."/>
            <person name="Cattolico L."/>
            <person name="Poulain J."/>
            <person name="De Berardinis V."/>
            <person name="Cruaud C."/>
            <person name="Duprat S."/>
            <person name="Brottier P."/>
            <person name="Coutanceau J.-P."/>
            <person name="Gouzy J."/>
            <person name="Parra G."/>
            <person name="Lardier G."/>
            <person name="Chapple C."/>
            <person name="McKernan K.J."/>
            <person name="McEwan P."/>
            <person name="Bosak S."/>
            <person name="Kellis M."/>
            <person name="Volff J.-N."/>
            <person name="Guigo R."/>
            <person name="Zody M.C."/>
            <person name="Mesirov J."/>
            <person name="Lindblad-Toh K."/>
            <person name="Birren B."/>
            <person name="Nusbaum C."/>
            <person name="Kahn D."/>
            <person name="Robinson-Rechavi M."/>
            <person name="Laudet V."/>
            <person name="Schachter V."/>
            <person name="Quetier F."/>
            <person name="Saurin W."/>
            <person name="Scarpelli C."/>
            <person name="Wincker P."/>
            <person name="Lander E.S."/>
            <person name="Weissenbach J."/>
            <person name="Roest Crollius H."/>
        </authorList>
    </citation>
    <scope>NUCLEOTIDE SEQUENCE [LARGE SCALE GENOMIC DNA]</scope>
</reference>
<feature type="region of interest" description="Disordered" evidence="6">
    <location>
        <begin position="1066"/>
        <end position="1171"/>
    </location>
</feature>
<feature type="compositionally biased region" description="Pro residues" evidence="6">
    <location>
        <begin position="1"/>
        <end position="12"/>
    </location>
</feature>
<dbReference type="KEGG" id="tng:GSTEN00034504G001"/>
<dbReference type="PANTHER" id="PTHR23005">
    <property type="entry name" value="RETINITIS PIGMENTOSA 1 PROTEIN"/>
    <property type="match status" value="1"/>
</dbReference>
<feature type="compositionally biased region" description="Basic and acidic residues" evidence="6">
    <location>
        <begin position="792"/>
        <end position="814"/>
    </location>
</feature>
<feature type="region of interest" description="Disordered" evidence="6">
    <location>
        <begin position="786"/>
        <end position="1015"/>
    </location>
</feature>
<dbReference type="GO" id="GO:0035082">
    <property type="term" value="P:axoneme assembly"/>
    <property type="evidence" value="ECO:0007669"/>
    <property type="project" value="TreeGrafter"/>
</dbReference>
<comment type="caution">
    <text evidence="8">The sequence shown here is derived from an EMBL/GenBank/DDBJ whole genome shotgun (WGS) entry which is preliminary data.</text>
</comment>
<feature type="region of interest" description="Disordered" evidence="6">
    <location>
        <begin position="1"/>
        <end position="36"/>
    </location>
</feature>
<dbReference type="OrthoDB" id="9895813at2759"/>
<dbReference type="CDD" id="cd17145">
    <property type="entry name" value="DCX1_RP1"/>
    <property type="match status" value="1"/>
</dbReference>
<protein>
    <submittedName>
        <fullName evidence="8">(spotted green pufferfish) hypothetical protein</fullName>
    </submittedName>
</protein>